<protein>
    <submittedName>
        <fullName evidence="1">Uncharacterized protein</fullName>
    </submittedName>
</protein>
<proteinExistence type="predicted"/>
<organism evidence="1 2">
    <name type="scientific">Caerostris extrusa</name>
    <name type="common">Bark spider</name>
    <name type="synonym">Caerostris bankana</name>
    <dbReference type="NCBI Taxonomy" id="172846"/>
    <lineage>
        <taxon>Eukaryota</taxon>
        <taxon>Metazoa</taxon>
        <taxon>Ecdysozoa</taxon>
        <taxon>Arthropoda</taxon>
        <taxon>Chelicerata</taxon>
        <taxon>Arachnida</taxon>
        <taxon>Araneae</taxon>
        <taxon>Araneomorphae</taxon>
        <taxon>Entelegynae</taxon>
        <taxon>Araneoidea</taxon>
        <taxon>Araneidae</taxon>
        <taxon>Caerostris</taxon>
    </lineage>
</organism>
<sequence length="74" mass="8024">MAQSLIIPQQLPRVRRTGRIPGHGGSEGLRHLLQPADVPAPRLVQTRGQSLIWCGSLTTNCCMSTSSFSEPTPE</sequence>
<evidence type="ECO:0000313" key="1">
    <source>
        <dbReference type="EMBL" id="GIY98298.1"/>
    </source>
</evidence>
<keyword evidence="2" id="KW-1185">Reference proteome</keyword>
<gene>
    <name evidence="1" type="ORF">CEXT_170851</name>
</gene>
<name>A0AAV4XWY4_CAEEX</name>
<accession>A0AAV4XWY4</accession>
<dbReference type="Proteomes" id="UP001054945">
    <property type="component" value="Unassembled WGS sequence"/>
</dbReference>
<evidence type="ECO:0000313" key="2">
    <source>
        <dbReference type="Proteomes" id="UP001054945"/>
    </source>
</evidence>
<comment type="caution">
    <text evidence="1">The sequence shown here is derived from an EMBL/GenBank/DDBJ whole genome shotgun (WGS) entry which is preliminary data.</text>
</comment>
<dbReference type="EMBL" id="BPLR01018280">
    <property type="protein sequence ID" value="GIY98298.1"/>
    <property type="molecule type" value="Genomic_DNA"/>
</dbReference>
<dbReference type="AlphaFoldDB" id="A0AAV4XWY4"/>
<reference evidence="1 2" key="1">
    <citation type="submission" date="2021-06" db="EMBL/GenBank/DDBJ databases">
        <title>Caerostris extrusa draft genome.</title>
        <authorList>
            <person name="Kono N."/>
            <person name="Arakawa K."/>
        </authorList>
    </citation>
    <scope>NUCLEOTIDE SEQUENCE [LARGE SCALE GENOMIC DNA]</scope>
</reference>